<feature type="active site" description="Tele-phosphohistidine intermediate" evidence="3">
    <location>
        <position position="10"/>
    </location>
</feature>
<gene>
    <name evidence="5" type="ORF">IAD20_05875</name>
</gene>
<sequence>MKKHFYIFRHGQTVWNAEGRPQGQHEYPVPLTMEGREQAQKLADKLKDKKIKLIVSSDLLRAQQTGEIVAQALRVPLEFDRRLREVDYGILNGLYTIEREEVYPDFKKCYEDPKISFPEGESLHQVALRFIDAVKDICSRCSYRAVGISSHGHAITSLIEEVFGYQVQRVENCDYVHITYDPVKDKFEGVELPPEREIFKAIIPNY</sequence>
<feature type="binding site" evidence="4">
    <location>
        <position position="61"/>
    </location>
    <ligand>
        <name>substrate</name>
    </ligand>
</feature>
<dbReference type="EMBL" id="DVNC01000037">
    <property type="protein sequence ID" value="HIU53590.1"/>
    <property type="molecule type" value="Genomic_DNA"/>
</dbReference>
<keyword evidence="2" id="KW-0413">Isomerase</keyword>
<accession>A0A9D1M4D5</accession>
<dbReference type="Proteomes" id="UP000824107">
    <property type="component" value="Unassembled WGS sequence"/>
</dbReference>
<dbReference type="Gene3D" id="3.40.50.1240">
    <property type="entry name" value="Phosphoglycerate mutase-like"/>
    <property type="match status" value="1"/>
</dbReference>
<dbReference type="InterPro" id="IPR001345">
    <property type="entry name" value="PG/BPGM_mutase_AS"/>
</dbReference>
<proteinExistence type="predicted"/>
<dbReference type="InterPro" id="IPR029033">
    <property type="entry name" value="His_PPase_superfam"/>
</dbReference>
<keyword evidence="1" id="KW-0324">Glycolysis</keyword>
<evidence type="ECO:0000256" key="1">
    <source>
        <dbReference type="ARBA" id="ARBA00023152"/>
    </source>
</evidence>
<dbReference type="SUPFAM" id="SSF53254">
    <property type="entry name" value="Phosphoglycerate mutase-like"/>
    <property type="match status" value="1"/>
</dbReference>
<dbReference type="SMART" id="SM00855">
    <property type="entry name" value="PGAM"/>
    <property type="match status" value="1"/>
</dbReference>
<dbReference type="InterPro" id="IPR050275">
    <property type="entry name" value="PGM_Phosphatase"/>
</dbReference>
<organism evidence="5 6">
    <name type="scientific">Candidatus Scatocola faecipullorum</name>
    <dbReference type="NCBI Taxonomy" id="2840917"/>
    <lineage>
        <taxon>Bacteria</taxon>
        <taxon>Pseudomonadati</taxon>
        <taxon>Pseudomonadota</taxon>
        <taxon>Alphaproteobacteria</taxon>
        <taxon>Rhodospirillales</taxon>
        <taxon>Rhodospirillaceae</taxon>
        <taxon>Rhodospirillaceae incertae sedis</taxon>
        <taxon>Candidatus Scatocola</taxon>
    </lineage>
</organism>
<reference evidence="5" key="2">
    <citation type="journal article" date="2021" name="PeerJ">
        <title>Extensive microbial diversity within the chicken gut microbiome revealed by metagenomics and culture.</title>
        <authorList>
            <person name="Gilroy R."/>
            <person name="Ravi A."/>
            <person name="Getino M."/>
            <person name="Pursley I."/>
            <person name="Horton D.L."/>
            <person name="Alikhan N.F."/>
            <person name="Baker D."/>
            <person name="Gharbi K."/>
            <person name="Hall N."/>
            <person name="Watson M."/>
            <person name="Adriaenssens E.M."/>
            <person name="Foster-Nyarko E."/>
            <person name="Jarju S."/>
            <person name="Secka A."/>
            <person name="Antonio M."/>
            <person name="Oren A."/>
            <person name="Chaudhuri R.R."/>
            <person name="La Ragione R."/>
            <person name="Hildebrand F."/>
            <person name="Pallen M.J."/>
        </authorList>
    </citation>
    <scope>NUCLEOTIDE SEQUENCE</scope>
    <source>
        <strain evidence="5">ChiW3-316</strain>
    </source>
</reference>
<evidence type="ECO:0000256" key="2">
    <source>
        <dbReference type="ARBA" id="ARBA00023235"/>
    </source>
</evidence>
<evidence type="ECO:0000256" key="3">
    <source>
        <dbReference type="PIRSR" id="PIRSR613078-1"/>
    </source>
</evidence>
<dbReference type="PANTHER" id="PTHR48100:SF1">
    <property type="entry name" value="HISTIDINE PHOSPHATASE FAMILY PROTEIN-RELATED"/>
    <property type="match status" value="1"/>
</dbReference>
<name>A0A9D1M4D5_9PROT</name>
<evidence type="ECO:0000313" key="6">
    <source>
        <dbReference type="Proteomes" id="UP000824107"/>
    </source>
</evidence>
<dbReference type="AlphaFoldDB" id="A0A9D1M4D5"/>
<dbReference type="GO" id="GO:0016791">
    <property type="term" value="F:phosphatase activity"/>
    <property type="evidence" value="ECO:0007669"/>
    <property type="project" value="TreeGrafter"/>
</dbReference>
<evidence type="ECO:0000313" key="5">
    <source>
        <dbReference type="EMBL" id="HIU53590.1"/>
    </source>
</evidence>
<feature type="active site" description="Proton donor/acceptor" evidence="3">
    <location>
        <position position="85"/>
    </location>
</feature>
<protein>
    <submittedName>
        <fullName evidence="5">Histidine phosphatase family protein</fullName>
    </submittedName>
</protein>
<comment type="caution">
    <text evidence="5">The sequence shown here is derived from an EMBL/GenBank/DDBJ whole genome shotgun (WGS) entry which is preliminary data.</text>
</comment>
<feature type="binding site" evidence="4">
    <location>
        <begin position="85"/>
        <end position="88"/>
    </location>
    <ligand>
        <name>substrate</name>
    </ligand>
</feature>
<dbReference type="Pfam" id="PF00300">
    <property type="entry name" value="His_Phos_1"/>
    <property type="match status" value="1"/>
</dbReference>
<dbReference type="CDD" id="cd07067">
    <property type="entry name" value="HP_PGM_like"/>
    <property type="match status" value="1"/>
</dbReference>
<dbReference type="PANTHER" id="PTHR48100">
    <property type="entry name" value="BROAD-SPECIFICITY PHOSPHATASE YOR283W-RELATED"/>
    <property type="match status" value="1"/>
</dbReference>
<dbReference type="PROSITE" id="PS00175">
    <property type="entry name" value="PG_MUTASE"/>
    <property type="match status" value="1"/>
</dbReference>
<reference evidence="5" key="1">
    <citation type="submission" date="2020-10" db="EMBL/GenBank/DDBJ databases">
        <authorList>
            <person name="Gilroy R."/>
        </authorList>
    </citation>
    <scope>NUCLEOTIDE SEQUENCE</scope>
    <source>
        <strain evidence="5">ChiW3-316</strain>
    </source>
</reference>
<dbReference type="InterPro" id="IPR013078">
    <property type="entry name" value="His_Pase_superF_clade-1"/>
</dbReference>
<evidence type="ECO:0000256" key="4">
    <source>
        <dbReference type="PIRSR" id="PIRSR613078-2"/>
    </source>
</evidence>
<dbReference type="GO" id="GO:0005737">
    <property type="term" value="C:cytoplasm"/>
    <property type="evidence" value="ECO:0007669"/>
    <property type="project" value="TreeGrafter"/>
</dbReference>
<feature type="binding site" evidence="4">
    <location>
        <begin position="9"/>
        <end position="16"/>
    </location>
    <ligand>
        <name>substrate</name>
    </ligand>
</feature>